<evidence type="ECO:0000313" key="6">
    <source>
        <dbReference type="Proteomes" id="UP000626210"/>
    </source>
</evidence>
<protein>
    <recommendedName>
        <fullName evidence="7">Tetratricopeptide repeat protein</fullName>
    </recommendedName>
</protein>
<feature type="repeat" description="TPR" evidence="3">
    <location>
        <begin position="580"/>
        <end position="613"/>
    </location>
</feature>
<dbReference type="Gene3D" id="2.40.10.120">
    <property type="match status" value="1"/>
</dbReference>
<keyword evidence="6" id="KW-1185">Reference proteome</keyword>
<dbReference type="InterPro" id="IPR013105">
    <property type="entry name" value="TPR_2"/>
</dbReference>
<feature type="repeat" description="TPR" evidence="3">
    <location>
        <begin position="444"/>
        <end position="477"/>
    </location>
</feature>
<evidence type="ECO:0008006" key="7">
    <source>
        <dbReference type="Google" id="ProtNLM"/>
    </source>
</evidence>
<dbReference type="InterPro" id="IPR019734">
    <property type="entry name" value="TPR_rpt"/>
</dbReference>
<feature type="repeat" description="TPR" evidence="3">
    <location>
        <begin position="648"/>
        <end position="681"/>
    </location>
</feature>
<dbReference type="PRINTS" id="PR00834">
    <property type="entry name" value="PROTEASES2C"/>
</dbReference>
<dbReference type="InterPro" id="IPR001940">
    <property type="entry name" value="Peptidase_S1C"/>
</dbReference>
<dbReference type="Proteomes" id="UP000626210">
    <property type="component" value="Unassembled WGS sequence"/>
</dbReference>
<sequence>MRRLHARWQLAGALLFALAAAHANDAAGDAQQVFARVGPSVVTVLALNAAGQVDGQGSGVVVAPGLVATNCHVVRGAASLRLSGAGGERAAQWTRQLAGIDLCLLAAPGLAATPVALRPSDALSIGEPVYAVGNPLGFGLAVSSGLLSSIQAGQPHGRLAVTAPVSPGSSGGGLFDGQGRLLGLTTAILGTGQSLNLVLPAQALAALLADGEPRPPAEPPPPAERRWKAEASDMYNRSAWEELHQLAQLWVQAQPTSATALVYLARAKNGQARYAEAQATARRALALDADFDHAWTVLAEALIGERRNAEAEEALRESALRDASNANPHLQRANMLANAGQADAARSEMRTAVRKWPGNLALWWRLGQLEEQLGSADEARRAYAAVERLGAADAKTLVATMGRRAHLGQVEALAATGWVEVRAERPVQAEAAFRKGLALDERHVGLWNGLGTAMRQLRRLAEAEDAYTRALALAPNDDGVLTNRAAVHADAGRTDKALADVQAALRIRPANAQAQRLLAGQTFNTRDFRAAAAAYARLAEIATPNADDLVTWAESLLKLNDVPAAQALLRRAETMSPPSPRLDDAVGKLLAAQNKLAEALPYFERALAAHPTQAQAWSTKGYALFRLDRLPEAIQALETAVRLDPQLANGWINLGQAQMRARNLGRAIEALEKAVVLAPEAMDGRFYLAQSYLQARMPAKAREHAQAVVARQPALPPVLALIAISYLAENNIAEAGNWHRRLHAAAPEIAGKVRQQAIGAGLAAAQQWPE</sequence>
<gene>
    <name evidence="5" type="ORF">GCM10007320_59750</name>
</gene>
<dbReference type="PANTHER" id="PTHR12558">
    <property type="entry name" value="CELL DIVISION CYCLE 16,23,27"/>
    <property type="match status" value="1"/>
</dbReference>
<keyword evidence="4" id="KW-0732">Signal</keyword>
<feature type="signal peptide" evidence="4">
    <location>
        <begin position="1"/>
        <end position="23"/>
    </location>
</feature>
<name>A0ABQ3GDH2_9BURK</name>
<keyword evidence="1" id="KW-0677">Repeat</keyword>
<keyword evidence="2 3" id="KW-0802">TPR repeat</keyword>
<dbReference type="SUPFAM" id="SSF50494">
    <property type="entry name" value="Trypsin-like serine proteases"/>
    <property type="match status" value="1"/>
</dbReference>
<feature type="repeat" description="TPR" evidence="3">
    <location>
        <begin position="614"/>
        <end position="647"/>
    </location>
</feature>
<dbReference type="SUPFAM" id="SSF48452">
    <property type="entry name" value="TPR-like"/>
    <property type="match status" value="3"/>
</dbReference>
<evidence type="ECO:0000256" key="3">
    <source>
        <dbReference type="PROSITE-ProRule" id="PRU00339"/>
    </source>
</evidence>
<reference evidence="6" key="1">
    <citation type="journal article" date="2019" name="Int. J. Syst. Evol. Microbiol.">
        <title>The Global Catalogue of Microorganisms (GCM) 10K type strain sequencing project: providing services to taxonomists for standard genome sequencing and annotation.</title>
        <authorList>
            <consortium name="The Broad Institute Genomics Platform"/>
            <consortium name="The Broad Institute Genome Sequencing Center for Infectious Disease"/>
            <person name="Wu L."/>
            <person name="Ma J."/>
        </authorList>
    </citation>
    <scope>NUCLEOTIDE SEQUENCE [LARGE SCALE GENOMIC DNA]</scope>
    <source>
        <strain evidence="6">KCTC 23314</strain>
    </source>
</reference>
<evidence type="ECO:0000256" key="2">
    <source>
        <dbReference type="ARBA" id="ARBA00022803"/>
    </source>
</evidence>
<dbReference type="Pfam" id="PF13432">
    <property type="entry name" value="TPR_16"/>
    <property type="match status" value="3"/>
</dbReference>
<proteinExistence type="predicted"/>
<comment type="caution">
    <text evidence="5">The sequence shown here is derived from an EMBL/GenBank/DDBJ whole genome shotgun (WGS) entry which is preliminary data.</text>
</comment>
<evidence type="ECO:0000256" key="1">
    <source>
        <dbReference type="ARBA" id="ARBA00022737"/>
    </source>
</evidence>
<evidence type="ECO:0000256" key="4">
    <source>
        <dbReference type="SAM" id="SignalP"/>
    </source>
</evidence>
<dbReference type="PANTHER" id="PTHR12558:SF13">
    <property type="entry name" value="CELL DIVISION CYCLE PROTEIN 27 HOMOLOG"/>
    <property type="match status" value="1"/>
</dbReference>
<dbReference type="Gene3D" id="1.25.40.10">
    <property type="entry name" value="Tetratricopeptide repeat domain"/>
    <property type="match status" value="3"/>
</dbReference>
<dbReference type="SMART" id="SM00028">
    <property type="entry name" value="TPR"/>
    <property type="match status" value="13"/>
</dbReference>
<dbReference type="InterPro" id="IPR011990">
    <property type="entry name" value="TPR-like_helical_dom_sf"/>
</dbReference>
<dbReference type="InterPro" id="IPR009003">
    <property type="entry name" value="Peptidase_S1_PA"/>
</dbReference>
<dbReference type="EMBL" id="BMYK01000035">
    <property type="protein sequence ID" value="GHD01417.1"/>
    <property type="molecule type" value="Genomic_DNA"/>
</dbReference>
<dbReference type="Pfam" id="PF07719">
    <property type="entry name" value="TPR_2"/>
    <property type="match status" value="1"/>
</dbReference>
<evidence type="ECO:0000313" key="5">
    <source>
        <dbReference type="EMBL" id="GHD01417.1"/>
    </source>
</evidence>
<dbReference type="PROSITE" id="PS50005">
    <property type="entry name" value="TPR"/>
    <property type="match status" value="4"/>
</dbReference>
<organism evidence="5 6">
    <name type="scientific">Pseudorhodoferax aquiterrae</name>
    <dbReference type="NCBI Taxonomy" id="747304"/>
    <lineage>
        <taxon>Bacteria</taxon>
        <taxon>Pseudomonadati</taxon>
        <taxon>Pseudomonadota</taxon>
        <taxon>Betaproteobacteria</taxon>
        <taxon>Burkholderiales</taxon>
        <taxon>Comamonadaceae</taxon>
    </lineage>
</organism>
<feature type="chain" id="PRO_5046580740" description="Tetratricopeptide repeat protein" evidence="4">
    <location>
        <begin position="24"/>
        <end position="770"/>
    </location>
</feature>
<dbReference type="RefSeq" id="WP_189690532.1">
    <property type="nucleotide sequence ID" value="NZ_BMYK01000035.1"/>
</dbReference>
<dbReference type="Pfam" id="PF13365">
    <property type="entry name" value="Trypsin_2"/>
    <property type="match status" value="1"/>
</dbReference>
<accession>A0ABQ3GDH2</accession>